<dbReference type="AlphaFoldDB" id="A0A919FMZ2"/>
<evidence type="ECO:0000256" key="1">
    <source>
        <dbReference type="SAM" id="Phobius"/>
    </source>
</evidence>
<dbReference type="Gene3D" id="2.30.110.10">
    <property type="entry name" value="Electron Transport, Fmn-binding Protein, Chain A"/>
    <property type="match status" value="1"/>
</dbReference>
<keyword evidence="1" id="KW-1133">Transmembrane helix</keyword>
<keyword evidence="3" id="KW-1185">Reference proteome</keyword>
<gene>
    <name evidence="2" type="ORF">GCM10017772_13680</name>
</gene>
<organism evidence="2 3">
    <name type="scientific">Promicromonospora soli</name>
    <dbReference type="NCBI Taxonomy" id="2035533"/>
    <lineage>
        <taxon>Bacteria</taxon>
        <taxon>Bacillati</taxon>
        <taxon>Actinomycetota</taxon>
        <taxon>Actinomycetes</taxon>
        <taxon>Micrococcales</taxon>
        <taxon>Promicromonosporaceae</taxon>
        <taxon>Promicromonospora</taxon>
    </lineage>
</organism>
<dbReference type="Proteomes" id="UP000627369">
    <property type="component" value="Unassembled WGS sequence"/>
</dbReference>
<dbReference type="EMBL" id="BNAS01000002">
    <property type="protein sequence ID" value="GHH69155.1"/>
    <property type="molecule type" value="Genomic_DNA"/>
</dbReference>
<reference evidence="2" key="2">
    <citation type="submission" date="2020-09" db="EMBL/GenBank/DDBJ databases">
        <authorList>
            <person name="Sun Q."/>
            <person name="Zhou Y."/>
        </authorList>
    </citation>
    <scope>NUCLEOTIDE SEQUENCE</scope>
    <source>
        <strain evidence="2">CGMCC 4.7398</strain>
    </source>
</reference>
<keyword evidence="1" id="KW-0812">Transmembrane</keyword>
<feature type="transmembrane region" description="Helical" evidence="1">
    <location>
        <begin position="61"/>
        <end position="79"/>
    </location>
</feature>
<feature type="transmembrane region" description="Helical" evidence="1">
    <location>
        <begin position="30"/>
        <end position="49"/>
    </location>
</feature>
<dbReference type="GO" id="GO:0016491">
    <property type="term" value="F:oxidoreductase activity"/>
    <property type="evidence" value="ECO:0007669"/>
    <property type="project" value="InterPro"/>
</dbReference>
<accession>A0A919FMZ2</accession>
<reference evidence="2" key="1">
    <citation type="journal article" date="2014" name="Int. J. Syst. Evol. Microbiol.">
        <title>Complete genome sequence of Corynebacterium casei LMG S-19264T (=DSM 44701T), isolated from a smear-ripened cheese.</title>
        <authorList>
            <consortium name="US DOE Joint Genome Institute (JGI-PGF)"/>
            <person name="Walter F."/>
            <person name="Albersmeier A."/>
            <person name="Kalinowski J."/>
            <person name="Ruckert C."/>
        </authorList>
    </citation>
    <scope>NUCLEOTIDE SEQUENCE</scope>
    <source>
        <strain evidence="2">CGMCC 4.7398</strain>
    </source>
</reference>
<comment type="caution">
    <text evidence="2">The sequence shown here is derived from an EMBL/GenBank/DDBJ whole genome shotgun (WGS) entry which is preliminary data.</text>
</comment>
<dbReference type="Pfam" id="PF04075">
    <property type="entry name" value="F420H2_quin_red"/>
    <property type="match status" value="1"/>
</dbReference>
<name>A0A919FMZ2_9MICO</name>
<dbReference type="InterPro" id="IPR004378">
    <property type="entry name" value="F420H2_quin_Rdtase"/>
</dbReference>
<dbReference type="InterPro" id="IPR012349">
    <property type="entry name" value="Split_barrel_FMN-bd"/>
</dbReference>
<dbReference type="NCBIfam" id="TIGR00026">
    <property type="entry name" value="hi_GC_TIGR00026"/>
    <property type="match status" value="1"/>
</dbReference>
<protein>
    <recommendedName>
        <fullName evidence="4">Deazaflavin-dependent oxidoreductase (Nitroreductase family)</fullName>
    </recommendedName>
</protein>
<sequence length="253" mass="27651">MVMCAGAIALGFLFFGTAALLGYTDLLQRAPALSVLVIAISLSLPMAVWMRFRGMAWRPTLEMSGSTMVFGLLLIVAYWTDLVARDSLVEVQTSAACPLMLAVMLLRPRLYAGHAHGGGRPATRDGPFPRGFARSNRLVANPVIRRFAGSIGPLTLVQHRGRKTGRTYATPVMSFTTHGGLVVGVMYGKRSDWVRNVLAGGAVEVKRRGRTDRYQSARLLGQGEGLHLLPSMLRGPFRLLRVRHFVYLTDLAA</sequence>
<evidence type="ECO:0000313" key="2">
    <source>
        <dbReference type="EMBL" id="GHH69155.1"/>
    </source>
</evidence>
<evidence type="ECO:0000313" key="3">
    <source>
        <dbReference type="Proteomes" id="UP000627369"/>
    </source>
</evidence>
<keyword evidence="1" id="KW-0472">Membrane</keyword>
<proteinExistence type="predicted"/>
<evidence type="ECO:0008006" key="4">
    <source>
        <dbReference type="Google" id="ProtNLM"/>
    </source>
</evidence>